<proteinExistence type="predicted"/>
<accession>A0ABQ5VYW3</accession>
<evidence type="ECO:0000313" key="1">
    <source>
        <dbReference type="EMBL" id="GLQ53000.1"/>
    </source>
</evidence>
<dbReference type="EMBL" id="BSNS01000002">
    <property type="protein sequence ID" value="GLQ53000.1"/>
    <property type="molecule type" value="Genomic_DNA"/>
</dbReference>
<sequence length="79" mass="8467">MFEPERTAGVDDLGVVHKNMDPSLDGRDGKFFCAAIRRHFEPIGSSGLQIKTREGRLSFPAGAPAVSNGTRGKTCLTCS</sequence>
<gene>
    <name evidence="1" type="ORF">GCM10010862_02580</name>
</gene>
<evidence type="ECO:0000313" key="2">
    <source>
        <dbReference type="Proteomes" id="UP001156691"/>
    </source>
</evidence>
<protein>
    <submittedName>
        <fullName evidence="1">Uncharacterized protein</fullName>
    </submittedName>
</protein>
<organism evidence="1 2">
    <name type="scientific">Devosia nitrariae</name>
    <dbReference type="NCBI Taxonomy" id="2071872"/>
    <lineage>
        <taxon>Bacteria</taxon>
        <taxon>Pseudomonadati</taxon>
        <taxon>Pseudomonadota</taxon>
        <taxon>Alphaproteobacteria</taxon>
        <taxon>Hyphomicrobiales</taxon>
        <taxon>Devosiaceae</taxon>
        <taxon>Devosia</taxon>
    </lineage>
</organism>
<dbReference type="Proteomes" id="UP001156691">
    <property type="component" value="Unassembled WGS sequence"/>
</dbReference>
<reference evidence="2" key="1">
    <citation type="journal article" date="2019" name="Int. J. Syst. Evol. Microbiol.">
        <title>The Global Catalogue of Microorganisms (GCM) 10K type strain sequencing project: providing services to taxonomists for standard genome sequencing and annotation.</title>
        <authorList>
            <consortium name="The Broad Institute Genomics Platform"/>
            <consortium name="The Broad Institute Genome Sequencing Center for Infectious Disease"/>
            <person name="Wu L."/>
            <person name="Ma J."/>
        </authorList>
    </citation>
    <scope>NUCLEOTIDE SEQUENCE [LARGE SCALE GENOMIC DNA]</scope>
    <source>
        <strain evidence="2">NBRC 112416</strain>
    </source>
</reference>
<keyword evidence="2" id="KW-1185">Reference proteome</keyword>
<name>A0ABQ5VYW3_9HYPH</name>
<comment type="caution">
    <text evidence="1">The sequence shown here is derived from an EMBL/GenBank/DDBJ whole genome shotgun (WGS) entry which is preliminary data.</text>
</comment>